<protein>
    <recommendedName>
        <fullName evidence="3">Thioredoxin-like protein AAED1</fullName>
    </recommendedName>
</protein>
<dbReference type="InterPro" id="IPR032801">
    <property type="entry name" value="PXL2A/B/C"/>
</dbReference>
<gene>
    <name evidence="1" type="ORF">D9611_005413</name>
</gene>
<evidence type="ECO:0000313" key="2">
    <source>
        <dbReference type="Proteomes" id="UP000541558"/>
    </source>
</evidence>
<evidence type="ECO:0008006" key="3">
    <source>
        <dbReference type="Google" id="ProtNLM"/>
    </source>
</evidence>
<dbReference type="OrthoDB" id="40334at2759"/>
<name>A0A8H5C285_9AGAR</name>
<evidence type="ECO:0000313" key="1">
    <source>
        <dbReference type="EMBL" id="KAF5332813.1"/>
    </source>
</evidence>
<dbReference type="Proteomes" id="UP000541558">
    <property type="component" value="Unassembled WGS sequence"/>
</dbReference>
<dbReference type="InterPro" id="IPR036249">
    <property type="entry name" value="Thioredoxin-like_sf"/>
</dbReference>
<organism evidence="1 2">
    <name type="scientific">Ephemerocybe angulata</name>
    <dbReference type="NCBI Taxonomy" id="980116"/>
    <lineage>
        <taxon>Eukaryota</taxon>
        <taxon>Fungi</taxon>
        <taxon>Dikarya</taxon>
        <taxon>Basidiomycota</taxon>
        <taxon>Agaricomycotina</taxon>
        <taxon>Agaricomycetes</taxon>
        <taxon>Agaricomycetidae</taxon>
        <taxon>Agaricales</taxon>
        <taxon>Agaricineae</taxon>
        <taxon>Psathyrellaceae</taxon>
        <taxon>Ephemerocybe</taxon>
    </lineage>
</organism>
<reference evidence="1 2" key="1">
    <citation type="journal article" date="2020" name="ISME J.">
        <title>Uncovering the hidden diversity of litter-decomposition mechanisms in mushroom-forming fungi.</title>
        <authorList>
            <person name="Floudas D."/>
            <person name="Bentzer J."/>
            <person name="Ahren D."/>
            <person name="Johansson T."/>
            <person name="Persson P."/>
            <person name="Tunlid A."/>
        </authorList>
    </citation>
    <scope>NUCLEOTIDE SEQUENCE [LARGE SCALE GENOMIC DNA]</scope>
    <source>
        <strain evidence="1 2">CBS 175.51</strain>
    </source>
</reference>
<dbReference type="EMBL" id="JAACJK010000110">
    <property type="protein sequence ID" value="KAF5332813.1"/>
    <property type="molecule type" value="Genomic_DNA"/>
</dbReference>
<dbReference type="AlphaFoldDB" id="A0A8H5C285"/>
<dbReference type="Pfam" id="PF13911">
    <property type="entry name" value="AhpC-TSA_2"/>
    <property type="match status" value="1"/>
</dbReference>
<comment type="caution">
    <text evidence="1">The sequence shown here is derived from an EMBL/GenBank/DDBJ whole genome shotgun (WGS) entry which is preliminary data.</text>
</comment>
<sequence>MSNEQSLNTVTVNGPDTTKALPSAETLSAAGELEIYTSCGEKVQFKSLFRDQEVKTVIVVFIRHFFCGACHAYVESLASTSQAALDASNARILIIGCGAYEGIDPYRERTLSQSPIASSISIYADPSRKLFHALGMTYLNIDRPPADQPTPAYLGSMSIIRRSLTSIYRAITHNPSMIGWQGNIFQNGGEFVFGPGMNCRFASRMRNPEDHVPVEELMKAAGVGHGE</sequence>
<dbReference type="SUPFAM" id="SSF52833">
    <property type="entry name" value="Thioredoxin-like"/>
    <property type="match status" value="1"/>
</dbReference>
<dbReference type="PANTHER" id="PTHR28630">
    <property type="match status" value="1"/>
</dbReference>
<dbReference type="Gene3D" id="3.40.30.10">
    <property type="entry name" value="Glutaredoxin"/>
    <property type="match status" value="1"/>
</dbReference>
<dbReference type="PANTHER" id="PTHR28630:SF3">
    <property type="entry name" value="PEROXIREDOXIN-LIKE 2C"/>
    <property type="match status" value="1"/>
</dbReference>
<proteinExistence type="predicted"/>
<accession>A0A8H5C285</accession>
<dbReference type="CDD" id="cd02970">
    <property type="entry name" value="PRX_like2"/>
    <property type="match status" value="1"/>
</dbReference>
<keyword evidence="2" id="KW-1185">Reference proteome</keyword>